<name>A0ABT7NI29_9SPHI</name>
<reference evidence="2" key="2">
    <citation type="journal article" date="2022" name="Sci. Total Environ.">
        <title>Prevalence, transmission, and molecular epidemiology of tet(X)-positive bacteria among humans, animals, and environmental niches in China: An epidemiological, and genomic-based study.</title>
        <authorList>
            <person name="Dong N."/>
            <person name="Zeng Y."/>
            <person name="Cai C."/>
            <person name="Sun C."/>
            <person name="Lu J."/>
            <person name="Liu C."/>
            <person name="Zhou H."/>
            <person name="Sun Q."/>
            <person name="Shu L."/>
            <person name="Wang H."/>
            <person name="Wang Y."/>
            <person name="Wang S."/>
            <person name="Wu C."/>
            <person name="Chan E.W."/>
            <person name="Chen G."/>
            <person name="Shen Z."/>
            <person name="Chen S."/>
            <person name="Zhang R."/>
        </authorList>
    </citation>
    <scope>NUCLEOTIDE SEQUENCE</scope>
    <source>
        <strain evidence="2">R1692</strain>
    </source>
</reference>
<evidence type="ECO:0000313" key="2">
    <source>
        <dbReference type="EMBL" id="MDM1046798.1"/>
    </source>
</evidence>
<feature type="domain" description="N-acetyltransferase" evidence="1">
    <location>
        <begin position="1"/>
        <end position="185"/>
    </location>
</feature>
<dbReference type="InterPro" id="IPR000182">
    <property type="entry name" value="GNAT_dom"/>
</dbReference>
<dbReference type="Proteomes" id="UP001170954">
    <property type="component" value="Unassembled WGS sequence"/>
</dbReference>
<evidence type="ECO:0000259" key="1">
    <source>
        <dbReference type="PROSITE" id="PS51186"/>
    </source>
</evidence>
<comment type="caution">
    <text evidence="2">The sequence shown here is derived from an EMBL/GenBank/DDBJ whole genome shotgun (WGS) entry which is preliminary data.</text>
</comment>
<accession>A0ABT7NI29</accession>
<dbReference type="EMBL" id="JACAGK010000001">
    <property type="protein sequence ID" value="MDM1046798.1"/>
    <property type="molecule type" value="Genomic_DNA"/>
</dbReference>
<protein>
    <submittedName>
        <fullName evidence="2">GNAT family N-acetyltransferase</fullName>
    </submittedName>
</protein>
<organism evidence="2 3">
    <name type="scientific">Sphingobacterium hotanense</name>
    <dbReference type="NCBI Taxonomy" id="649196"/>
    <lineage>
        <taxon>Bacteria</taxon>
        <taxon>Pseudomonadati</taxon>
        <taxon>Bacteroidota</taxon>
        <taxon>Sphingobacteriia</taxon>
        <taxon>Sphingobacteriales</taxon>
        <taxon>Sphingobacteriaceae</taxon>
        <taxon>Sphingobacterium</taxon>
    </lineage>
</organism>
<dbReference type="PANTHER" id="PTHR43617">
    <property type="entry name" value="L-AMINO ACID N-ACETYLTRANSFERASE"/>
    <property type="match status" value="1"/>
</dbReference>
<evidence type="ECO:0000313" key="3">
    <source>
        <dbReference type="Proteomes" id="UP001170954"/>
    </source>
</evidence>
<gene>
    <name evidence="2" type="ORF">HX018_00845</name>
</gene>
<proteinExistence type="predicted"/>
<reference evidence="2" key="1">
    <citation type="submission" date="2020-06" db="EMBL/GenBank/DDBJ databases">
        <authorList>
            <person name="Dong N."/>
        </authorList>
    </citation>
    <scope>NUCLEOTIDE SEQUENCE</scope>
    <source>
        <strain evidence="2">R1692</strain>
    </source>
</reference>
<dbReference type="PANTHER" id="PTHR43617:SF22">
    <property type="entry name" value="L-AMINO ACID N-ACETYLTRANSFERASE AAAT"/>
    <property type="match status" value="1"/>
</dbReference>
<dbReference type="CDD" id="cd04301">
    <property type="entry name" value="NAT_SF"/>
    <property type="match status" value="1"/>
</dbReference>
<dbReference type="PROSITE" id="PS51186">
    <property type="entry name" value="GNAT"/>
    <property type="match status" value="1"/>
</dbReference>
<dbReference type="SUPFAM" id="SSF55729">
    <property type="entry name" value="Acyl-CoA N-acyltransferases (Nat)"/>
    <property type="match status" value="1"/>
</dbReference>
<keyword evidence="3" id="KW-1185">Reference proteome</keyword>
<dbReference type="Pfam" id="PF00583">
    <property type="entry name" value="Acetyltransf_1"/>
    <property type="match status" value="1"/>
</dbReference>
<dbReference type="InterPro" id="IPR016181">
    <property type="entry name" value="Acyl_CoA_acyltransferase"/>
</dbReference>
<sequence length="189" mass="21485">MQIRKGEKKDAAAIAEHLLLAMEDIVYLFIGEENYDEAYRFISTLVEHEGNQYSYNNNWVVEEDGQVVATALLYDGAHLEQLRTPVANLLREAYDLDFNPEAETQAGEYYIDCIGVNPSQQGKGIGTKILHFLIDEYVEKQGITLGLLVDEINPNAKKLYERIGFEVVGEKTLLGKRLEHMQKIPTHLK</sequence>
<dbReference type="RefSeq" id="WP_149524592.1">
    <property type="nucleotide sequence ID" value="NZ_CP030848.1"/>
</dbReference>
<dbReference type="Gene3D" id="3.40.630.30">
    <property type="match status" value="1"/>
</dbReference>
<dbReference type="InterPro" id="IPR050276">
    <property type="entry name" value="MshD_Acetyltransferase"/>
</dbReference>